<reference evidence="1" key="1">
    <citation type="submission" date="2021-01" db="EMBL/GenBank/DDBJ databases">
        <authorList>
            <consortium name="Genoscope - CEA"/>
            <person name="William W."/>
        </authorList>
    </citation>
    <scope>NUCLEOTIDE SEQUENCE</scope>
</reference>
<dbReference type="AlphaFoldDB" id="A0A8S1LB32"/>
<dbReference type="EMBL" id="CAJJDM010000033">
    <property type="protein sequence ID" value="CAD8063405.1"/>
    <property type="molecule type" value="Genomic_DNA"/>
</dbReference>
<comment type="caution">
    <text evidence="1">The sequence shown here is derived from an EMBL/GenBank/DDBJ whole genome shotgun (WGS) entry which is preliminary data.</text>
</comment>
<keyword evidence="2" id="KW-1185">Reference proteome</keyword>
<dbReference type="OMA" id="FYVYYKL"/>
<gene>
    <name evidence="1" type="ORF">PPRIM_AZ9-3.1.T0340305</name>
</gene>
<evidence type="ECO:0000313" key="1">
    <source>
        <dbReference type="EMBL" id="CAD8063405.1"/>
    </source>
</evidence>
<protein>
    <recommendedName>
        <fullName evidence="3">PB1 domain-containing protein</fullName>
    </recommendedName>
</protein>
<evidence type="ECO:0008006" key="3">
    <source>
        <dbReference type="Google" id="ProtNLM"/>
    </source>
</evidence>
<evidence type="ECO:0000313" key="2">
    <source>
        <dbReference type="Proteomes" id="UP000688137"/>
    </source>
</evidence>
<organism evidence="1 2">
    <name type="scientific">Paramecium primaurelia</name>
    <dbReference type="NCBI Taxonomy" id="5886"/>
    <lineage>
        <taxon>Eukaryota</taxon>
        <taxon>Sar</taxon>
        <taxon>Alveolata</taxon>
        <taxon>Ciliophora</taxon>
        <taxon>Intramacronucleata</taxon>
        <taxon>Oligohymenophorea</taxon>
        <taxon>Peniculida</taxon>
        <taxon>Parameciidae</taxon>
        <taxon>Paramecium</taxon>
    </lineage>
</organism>
<name>A0A8S1LB32_PARPR</name>
<accession>A0A8S1LB32</accession>
<sequence length="159" mass="19170">MDIKIITQSDTFIIYKEIQTLLDLKKEIKRIRIQTRDIIIYFYDNDFDKVVITQDEDIQYAYQQSKVLNKQTIKFYVYYKLSQPKFRQLETQIKQIDWINQSFQKQSSQSIVYQNIINNNSPINSSNSIILIPKQTREEKMKLAIDSFIDQILKDEYHI</sequence>
<proteinExistence type="predicted"/>
<dbReference type="Proteomes" id="UP000688137">
    <property type="component" value="Unassembled WGS sequence"/>
</dbReference>